<reference evidence="2 3" key="1">
    <citation type="submission" date="2018-06" db="EMBL/GenBank/DDBJ databases">
        <title>A transcriptomic atlas of mushroom development highlights an independent origin of complex multicellularity.</title>
        <authorList>
            <consortium name="DOE Joint Genome Institute"/>
            <person name="Krizsan K."/>
            <person name="Almasi E."/>
            <person name="Merenyi Z."/>
            <person name="Sahu N."/>
            <person name="Viragh M."/>
            <person name="Koszo T."/>
            <person name="Mondo S."/>
            <person name="Kiss B."/>
            <person name="Balint B."/>
            <person name="Kues U."/>
            <person name="Barry K."/>
            <person name="Hegedus J.C."/>
            <person name="Henrissat B."/>
            <person name="Johnson J."/>
            <person name="Lipzen A."/>
            <person name="Ohm R."/>
            <person name="Nagy I."/>
            <person name="Pangilinan J."/>
            <person name="Yan J."/>
            <person name="Xiong Y."/>
            <person name="Grigoriev I.V."/>
            <person name="Hibbett D.S."/>
            <person name="Nagy L.G."/>
        </authorList>
    </citation>
    <scope>NUCLEOTIDE SEQUENCE [LARGE SCALE GENOMIC DNA]</scope>
    <source>
        <strain evidence="2 3">SZMC22713</strain>
    </source>
</reference>
<sequence length="339" mass="38264">MTAHARQHSGRFTISNILGKLQRRRTADIHPDAELSPKFDDKLDSDATWEEQLSSFVKGLPAEEVRSLQCSLTTYTVHGLILAPLPKRPTAILDAGSGSCQWAHEVVQSYPEAYVCAVDKMDAHIPALSPLRPKPMTGVDFIIQDLTKIFRPEWSEKFDVVNVRHVFYELLEKSWDIVLANLYTVMQPGGWIQIVEYGNYSSETQALGQLSRLNKHVMRLDGFAPEQISRIHERLKNSGFHSITHEVETMLLGRSNPVTRFSQFSVETMLADLTRAQKSNHSKLTGKSVKIDGITEVFPHTDDEYQQLLLAALKQLQNGSRDVHVFIAQKSSATEVRRS</sequence>
<accession>A0A4R5XES3</accession>
<name>A0A4R5XES3_9AGAM</name>
<dbReference type="SUPFAM" id="SSF53335">
    <property type="entry name" value="S-adenosyl-L-methionine-dependent methyltransferases"/>
    <property type="match status" value="1"/>
</dbReference>
<dbReference type="AlphaFoldDB" id="A0A4R5XES3"/>
<dbReference type="OrthoDB" id="184880at2759"/>
<dbReference type="VEuPathDB" id="FungiDB:BD410DRAFT_28434"/>
<protein>
    <recommendedName>
        <fullName evidence="1">Methyltransferase domain-containing protein</fullName>
    </recommendedName>
</protein>
<proteinExistence type="predicted"/>
<evidence type="ECO:0000259" key="1">
    <source>
        <dbReference type="Pfam" id="PF13649"/>
    </source>
</evidence>
<keyword evidence="3" id="KW-1185">Reference proteome</keyword>
<dbReference type="InterPro" id="IPR029063">
    <property type="entry name" value="SAM-dependent_MTases_sf"/>
</dbReference>
<dbReference type="EMBL" id="ML170156">
    <property type="protein sequence ID" value="TDL29543.1"/>
    <property type="molecule type" value="Genomic_DNA"/>
</dbReference>
<evidence type="ECO:0000313" key="2">
    <source>
        <dbReference type="EMBL" id="TDL29543.1"/>
    </source>
</evidence>
<organism evidence="2 3">
    <name type="scientific">Rickenella mellea</name>
    <dbReference type="NCBI Taxonomy" id="50990"/>
    <lineage>
        <taxon>Eukaryota</taxon>
        <taxon>Fungi</taxon>
        <taxon>Dikarya</taxon>
        <taxon>Basidiomycota</taxon>
        <taxon>Agaricomycotina</taxon>
        <taxon>Agaricomycetes</taxon>
        <taxon>Hymenochaetales</taxon>
        <taxon>Rickenellaceae</taxon>
        <taxon>Rickenella</taxon>
    </lineage>
</organism>
<feature type="domain" description="Methyltransferase" evidence="1">
    <location>
        <begin position="92"/>
        <end position="190"/>
    </location>
</feature>
<evidence type="ECO:0000313" key="3">
    <source>
        <dbReference type="Proteomes" id="UP000294933"/>
    </source>
</evidence>
<dbReference type="Gene3D" id="3.40.50.150">
    <property type="entry name" value="Vaccinia Virus protein VP39"/>
    <property type="match status" value="1"/>
</dbReference>
<dbReference type="PANTHER" id="PTHR43591">
    <property type="entry name" value="METHYLTRANSFERASE"/>
    <property type="match status" value="1"/>
</dbReference>
<dbReference type="Proteomes" id="UP000294933">
    <property type="component" value="Unassembled WGS sequence"/>
</dbReference>
<dbReference type="InterPro" id="IPR041698">
    <property type="entry name" value="Methyltransf_25"/>
</dbReference>
<gene>
    <name evidence="2" type="ORF">BD410DRAFT_28434</name>
</gene>
<dbReference type="Pfam" id="PF13649">
    <property type="entry name" value="Methyltransf_25"/>
    <property type="match status" value="1"/>
</dbReference>